<dbReference type="InterPro" id="IPR048591">
    <property type="entry name" value="WDHD1/CFT4_hel"/>
</dbReference>
<feature type="domain" description="WDHD1/CFT4 helical bundle" evidence="8">
    <location>
        <begin position="754"/>
        <end position="859"/>
    </location>
</feature>
<gene>
    <name evidence="10" type="primary">mcl1</name>
    <name evidence="10" type="ORF">LTR05_002584</name>
</gene>
<dbReference type="GO" id="GO:0043596">
    <property type="term" value="C:nuclear replication fork"/>
    <property type="evidence" value="ECO:0007669"/>
    <property type="project" value="TreeGrafter"/>
</dbReference>
<evidence type="ECO:0000259" key="7">
    <source>
        <dbReference type="Pfam" id="PF12341"/>
    </source>
</evidence>
<evidence type="ECO:0000256" key="2">
    <source>
        <dbReference type="ARBA" id="ARBA00022574"/>
    </source>
</evidence>
<dbReference type="PANTHER" id="PTHR19932:SF10">
    <property type="entry name" value="WD REPEAT AND HMG-BOX DNA-BINDING PROTEIN 1"/>
    <property type="match status" value="1"/>
</dbReference>
<feature type="domain" description="WDHD1/CFT4 second beta-propeller" evidence="7">
    <location>
        <begin position="419"/>
        <end position="721"/>
    </location>
</feature>
<accession>A0AAN7YI50</accession>
<name>A0AAN7YI50_9EURO</name>
<dbReference type="InterPro" id="IPR036322">
    <property type="entry name" value="WD40_repeat_dom_sf"/>
</dbReference>
<dbReference type="AlphaFoldDB" id="A0AAN7YI50"/>
<evidence type="ECO:0000256" key="3">
    <source>
        <dbReference type="ARBA" id="ARBA00022737"/>
    </source>
</evidence>
<dbReference type="Pfam" id="PF20946">
    <property type="entry name" value="Ctf4_C"/>
    <property type="match status" value="1"/>
</dbReference>
<dbReference type="Pfam" id="PF24817">
    <property type="entry name" value="WD40_WDHD1_1st"/>
    <property type="match status" value="1"/>
</dbReference>
<dbReference type="InterPro" id="IPR022100">
    <property type="entry name" value="WDHD1/CFT4_beta-prop_2nd"/>
</dbReference>
<dbReference type="Proteomes" id="UP001309876">
    <property type="component" value="Unassembled WGS sequence"/>
</dbReference>
<dbReference type="EMBL" id="JAVRRJ010000002">
    <property type="protein sequence ID" value="KAK5088366.1"/>
    <property type="molecule type" value="Genomic_DNA"/>
</dbReference>
<evidence type="ECO:0000256" key="6">
    <source>
        <dbReference type="SAM" id="MobiDB-lite"/>
    </source>
</evidence>
<keyword evidence="4" id="KW-0539">Nucleus</keyword>
<dbReference type="InterPro" id="IPR015943">
    <property type="entry name" value="WD40/YVTN_repeat-like_dom_sf"/>
</dbReference>
<feature type="region of interest" description="Disordered" evidence="6">
    <location>
        <begin position="322"/>
        <end position="360"/>
    </location>
</feature>
<evidence type="ECO:0000256" key="5">
    <source>
        <dbReference type="PROSITE-ProRule" id="PRU00221"/>
    </source>
</evidence>
<dbReference type="SMART" id="SM00320">
    <property type="entry name" value="WD40"/>
    <property type="match status" value="5"/>
</dbReference>
<dbReference type="InterPro" id="IPR057646">
    <property type="entry name" value="WD40_WDHD1_1st"/>
</dbReference>
<evidence type="ECO:0000256" key="4">
    <source>
        <dbReference type="ARBA" id="ARBA00023242"/>
    </source>
</evidence>
<feature type="domain" description="WDHD1 first WD40" evidence="9">
    <location>
        <begin position="10"/>
        <end position="296"/>
    </location>
</feature>
<keyword evidence="2 5" id="KW-0853">WD repeat</keyword>
<evidence type="ECO:0000313" key="10">
    <source>
        <dbReference type="EMBL" id="KAK5088366.1"/>
    </source>
</evidence>
<comment type="subcellular location">
    <subcellularLocation>
        <location evidence="1">Nucleus</location>
    </subcellularLocation>
</comment>
<dbReference type="GO" id="GO:0006281">
    <property type="term" value="P:DNA repair"/>
    <property type="evidence" value="ECO:0007669"/>
    <property type="project" value="TreeGrafter"/>
</dbReference>
<organism evidence="10 11">
    <name type="scientific">Lithohypha guttulata</name>
    <dbReference type="NCBI Taxonomy" id="1690604"/>
    <lineage>
        <taxon>Eukaryota</taxon>
        <taxon>Fungi</taxon>
        <taxon>Dikarya</taxon>
        <taxon>Ascomycota</taxon>
        <taxon>Pezizomycotina</taxon>
        <taxon>Eurotiomycetes</taxon>
        <taxon>Chaetothyriomycetidae</taxon>
        <taxon>Chaetothyriales</taxon>
        <taxon>Trichomeriaceae</taxon>
        <taxon>Lithohypha</taxon>
    </lineage>
</organism>
<proteinExistence type="predicted"/>
<dbReference type="GO" id="GO:0006261">
    <property type="term" value="P:DNA-templated DNA replication"/>
    <property type="evidence" value="ECO:0007669"/>
    <property type="project" value="TreeGrafter"/>
</dbReference>
<feature type="compositionally biased region" description="Polar residues" evidence="6">
    <location>
        <begin position="322"/>
        <end position="337"/>
    </location>
</feature>
<evidence type="ECO:0000313" key="11">
    <source>
        <dbReference type="Proteomes" id="UP001309876"/>
    </source>
</evidence>
<dbReference type="PANTHER" id="PTHR19932">
    <property type="entry name" value="WD REPEAT AND HMG-BOX DNA BINDING PROTEIN"/>
    <property type="match status" value="1"/>
</dbReference>
<dbReference type="GO" id="GO:0000278">
    <property type="term" value="P:mitotic cell cycle"/>
    <property type="evidence" value="ECO:0007669"/>
    <property type="project" value="TreeGrafter"/>
</dbReference>
<keyword evidence="3" id="KW-0677">Repeat</keyword>
<dbReference type="PROSITE" id="PS50082">
    <property type="entry name" value="WD_REPEATS_2"/>
    <property type="match status" value="1"/>
</dbReference>
<dbReference type="PROSITE" id="PS50294">
    <property type="entry name" value="WD_REPEATS_REGION"/>
    <property type="match status" value="1"/>
</dbReference>
<evidence type="ECO:0000259" key="8">
    <source>
        <dbReference type="Pfam" id="PF20946"/>
    </source>
</evidence>
<dbReference type="InterPro" id="IPR001680">
    <property type="entry name" value="WD40_rpt"/>
</dbReference>
<feature type="repeat" description="WD" evidence="5">
    <location>
        <begin position="231"/>
        <end position="272"/>
    </location>
</feature>
<dbReference type="GO" id="GO:0003682">
    <property type="term" value="F:chromatin binding"/>
    <property type="evidence" value="ECO:0007669"/>
    <property type="project" value="TreeGrafter"/>
</dbReference>
<sequence>MPDRPPIAPRVAQPPGKTFLRFSPDGQRMLVAGCANYARSFKTNDDGEPDMIDHVHDDTLAVACGNDYAILGAEDGTVCEYAVADGHNNNLKEVLVRFTLPVRALALSPDEEFIAASSDEIEVKVVNRHDIERIHVLRSQPKPIKHLSYDPTGKWLAASCTDGKIYMYNVEEEEPKFVKAIDGIIQRLEIVDDTTSACFWHPQGKVFACGTASREVIIVSAEDGKIIRRFAGLHNSPVTSISWSPNARLLATSAIEGSLIVWDTVTGQVLQQNTYEKILHVEWHNKGENLFCWTNSWGEVYITPGFLKNPAHVELLKGAQEQPLSEAQQKPPQNTVPIKNGLNGVKPVRPLVNGRPRAHSPDSLDEYLADADDDQWIVDDDGAGYTNENGKRTNGHLQGANSHIEKKTRHETWQPQIHESFQPGATPWRGDRKYLCLNLTGFVWTVNHDTHNTVTVEFYDRETHRDFHFTDPFQYDKACLNEHGTLFSAPPNSAEQQPAIIFYRPHQTWTNRADFRVSLPDGEDISCIALSSRYVIACTSKNYVRVWTLFGTPVRMWRMKSSPAVTCAAHNDLLITVTNGAVNSDGTTQLIYSIDNIRYDEAHQNSDLVALGTPHPDSDNYEDESVTLKSLFWTDTGDPAIYDSTGTLLVLVHWRNMGQAKWVPILDTRLLERLQGGKKEETYWPVAVADQKFHCIILKGGDKYPYFPRPLLSEFDLSIPISRPSPKKKTSIDDDGNEIDMDGAEETTAHQITRLEEAYVRSTLMMSLLDDFVTSHGEHARHTDKTELTRREIEVDKVLLQLLASECREGEDRGMKALEIVRMMRDRGGKMIEAASKVAGRWGRTVLEEKIREMGERRLAGVEEDE</sequence>
<dbReference type="Gene3D" id="2.130.10.10">
    <property type="entry name" value="YVTN repeat-like/Quinoprotein amine dehydrogenase"/>
    <property type="match status" value="2"/>
</dbReference>
<dbReference type="Pfam" id="PF12341">
    <property type="entry name" value="Mcl1_mid"/>
    <property type="match status" value="1"/>
</dbReference>
<keyword evidence="11" id="KW-1185">Reference proteome</keyword>
<reference evidence="10 11" key="1">
    <citation type="submission" date="2023-08" db="EMBL/GenBank/DDBJ databases">
        <title>Black Yeasts Isolated from many extreme environments.</title>
        <authorList>
            <person name="Coleine C."/>
            <person name="Stajich J.E."/>
            <person name="Selbmann L."/>
        </authorList>
    </citation>
    <scope>NUCLEOTIDE SEQUENCE [LARGE SCALE GENOMIC DNA]</scope>
    <source>
        <strain evidence="10 11">CCFEE 5910</strain>
    </source>
</reference>
<protein>
    <submittedName>
        <fullName evidence="10">DNA polymerase alpha accessory factor Mcl1</fullName>
    </submittedName>
</protein>
<dbReference type="SUPFAM" id="SSF50978">
    <property type="entry name" value="WD40 repeat-like"/>
    <property type="match status" value="1"/>
</dbReference>
<comment type="caution">
    <text evidence="10">The sequence shown here is derived from an EMBL/GenBank/DDBJ whole genome shotgun (WGS) entry which is preliminary data.</text>
</comment>
<evidence type="ECO:0000259" key="9">
    <source>
        <dbReference type="Pfam" id="PF24817"/>
    </source>
</evidence>
<evidence type="ECO:0000256" key="1">
    <source>
        <dbReference type="ARBA" id="ARBA00004123"/>
    </source>
</evidence>